<dbReference type="KEGG" id="nta:107766735"/>
<proteinExistence type="predicted"/>
<accession>A0A1S3XM62</accession>
<reference evidence="2" key="1">
    <citation type="submission" date="2025-08" db="UniProtKB">
        <authorList>
            <consortium name="RefSeq"/>
        </authorList>
    </citation>
    <scope>IDENTIFICATION</scope>
</reference>
<dbReference type="InterPro" id="IPR013103">
    <property type="entry name" value="RVT_2"/>
</dbReference>
<dbReference type="PANTHER" id="PTHR11439:SF492">
    <property type="entry name" value="REVERSE TRANSCRIPTASE TY1_COPIA-TYPE DOMAIN-CONTAINING PROTEIN"/>
    <property type="match status" value="1"/>
</dbReference>
<dbReference type="STRING" id="4097.A0A1S3XM62"/>
<dbReference type="SUPFAM" id="SSF56672">
    <property type="entry name" value="DNA/RNA polymerases"/>
    <property type="match status" value="1"/>
</dbReference>
<dbReference type="RefSeq" id="XP_016441060.1">
    <property type="nucleotide sequence ID" value="XM_016585574.1"/>
</dbReference>
<organism evidence="2">
    <name type="scientific">Nicotiana tabacum</name>
    <name type="common">Common tobacco</name>
    <dbReference type="NCBI Taxonomy" id="4097"/>
    <lineage>
        <taxon>Eukaryota</taxon>
        <taxon>Viridiplantae</taxon>
        <taxon>Streptophyta</taxon>
        <taxon>Embryophyta</taxon>
        <taxon>Tracheophyta</taxon>
        <taxon>Spermatophyta</taxon>
        <taxon>Magnoliopsida</taxon>
        <taxon>eudicotyledons</taxon>
        <taxon>Gunneridae</taxon>
        <taxon>Pentapetalae</taxon>
        <taxon>asterids</taxon>
        <taxon>lamiids</taxon>
        <taxon>Solanales</taxon>
        <taxon>Solanaceae</taxon>
        <taxon>Nicotianoideae</taxon>
        <taxon>Nicotianeae</taxon>
        <taxon>Nicotiana</taxon>
    </lineage>
</organism>
<feature type="domain" description="Reverse transcriptase Ty1/copia-type" evidence="1">
    <location>
        <begin position="3"/>
        <end position="145"/>
    </location>
</feature>
<evidence type="ECO:0000313" key="2">
    <source>
        <dbReference type="RefSeq" id="XP_016441060.1"/>
    </source>
</evidence>
<protein>
    <submittedName>
        <fullName evidence="2">Uncharacterized mitochondrial protein AtMg00810-like</fullName>
    </submittedName>
</protein>
<dbReference type="Pfam" id="PF07727">
    <property type="entry name" value="RVT_2"/>
    <property type="match status" value="1"/>
</dbReference>
<dbReference type="OrthoDB" id="1297869at2759"/>
<evidence type="ECO:0000259" key="1">
    <source>
        <dbReference type="Pfam" id="PF07727"/>
    </source>
</evidence>
<dbReference type="InterPro" id="IPR043502">
    <property type="entry name" value="DNA/RNA_pol_sf"/>
</dbReference>
<dbReference type="CDD" id="cd09272">
    <property type="entry name" value="RNase_HI_RT_Ty1"/>
    <property type="match status" value="1"/>
</dbReference>
<dbReference type="PANTHER" id="PTHR11439">
    <property type="entry name" value="GAG-POL-RELATED RETROTRANSPOSON"/>
    <property type="match status" value="1"/>
</dbReference>
<dbReference type="OMA" id="ECSWIRL"/>
<dbReference type="AlphaFoldDB" id="A0A1S3XM62"/>
<sequence length="225" mass="25366">MELPEGFRQHGEKKVCKLLKSLYGLKQASRLWNIKLTEALLSAGFVQSHHDYSLFSLRKQDNLVIVLVYVDDLLITENSVQLIEHAKAILHRQFRVKDLGELKYFLGIEVLRSKTGILLNQKKYILELISELGLSGAKPASTPLEANVKLTPAEYDQQMMSFGNAERLTCWCDSDWAACPNTRRSITGYVVKSGDSLVSWKSKKQQTVSRSSVEVEYRSMAAAVA</sequence>
<name>A0A1S3XM62_TOBAC</name>
<gene>
    <name evidence="2" type="primary">LOC107766735</name>
</gene>
<dbReference type="PaxDb" id="4097-A0A1S3XM62"/>